<comment type="subcellular location">
    <subcellularLocation>
        <location evidence="1">Mitochondrion</location>
    </subcellularLocation>
</comment>
<dbReference type="EMBL" id="JANCYU010000028">
    <property type="protein sequence ID" value="KAK4525166.1"/>
    <property type="molecule type" value="Genomic_DNA"/>
</dbReference>
<organism evidence="2 3">
    <name type="scientific">Galdieria yellowstonensis</name>
    <dbReference type="NCBI Taxonomy" id="3028027"/>
    <lineage>
        <taxon>Eukaryota</taxon>
        <taxon>Rhodophyta</taxon>
        <taxon>Bangiophyceae</taxon>
        <taxon>Galdieriales</taxon>
        <taxon>Galdieriaceae</taxon>
        <taxon>Galdieria</taxon>
    </lineage>
</organism>
<evidence type="ECO:0000313" key="2">
    <source>
        <dbReference type="EMBL" id="KAK4525166.1"/>
    </source>
</evidence>
<dbReference type="GO" id="GO:0070681">
    <property type="term" value="P:glutaminyl-tRNAGln biosynthesis via transamidation"/>
    <property type="evidence" value="ECO:0007669"/>
    <property type="project" value="UniProtKB-UniRule"/>
</dbReference>
<keyword evidence="1" id="KW-0547">Nucleotide-binding</keyword>
<dbReference type="HAMAP" id="MF_00122">
    <property type="entry name" value="GatC"/>
    <property type="match status" value="1"/>
</dbReference>
<dbReference type="PANTHER" id="PTHR15004:SF0">
    <property type="entry name" value="GLUTAMYL-TRNA(GLN) AMIDOTRANSFERASE SUBUNIT C, MITOCHONDRIAL"/>
    <property type="match status" value="1"/>
</dbReference>
<sequence>MMTGRICATFVVPFGCSVVSLSNKRVLGRSFIKNRSLCLKRQDPRMSKMEFDEEEVKKICQLAQVQVSKEELKQFASDFNSIVQLIKKMDRLDLSGTEAAEYVIEAHNKLREDIPKNFQERDALFDNAPAFTQGFYQVPKILEDTQHSEN</sequence>
<dbReference type="InterPro" id="IPR036113">
    <property type="entry name" value="Asp/Glu-ADT_sf_sub_c"/>
</dbReference>
<name>A0AAV9ID03_9RHOD</name>
<dbReference type="SUPFAM" id="SSF141000">
    <property type="entry name" value="Glu-tRNAGln amidotransferase C subunit"/>
    <property type="match status" value="1"/>
</dbReference>
<dbReference type="GO" id="GO:0005524">
    <property type="term" value="F:ATP binding"/>
    <property type="evidence" value="ECO:0007669"/>
    <property type="project" value="UniProtKB-KW"/>
</dbReference>
<comment type="similarity">
    <text evidence="1">Belongs to the GatC family.</text>
</comment>
<keyword evidence="1" id="KW-0067">ATP-binding</keyword>
<comment type="catalytic activity">
    <reaction evidence="1">
        <text>L-glutamyl-tRNA(Gln) + L-glutamine + ATP + H2O = L-glutaminyl-tRNA(Gln) + L-glutamate + ADP + phosphate + H(+)</text>
        <dbReference type="Rhea" id="RHEA:17521"/>
        <dbReference type="Rhea" id="RHEA-COMP:9681"/>
        <dbReference type="Rhea" id="RHEA-COMP:9684"/>
        <dbReference type="ChEBI" id="CHEBI:15377"/>
        <dbReference type="ChEBI" id="CHEBI:15378"/>
        <dbReference type="ChEBI" id="CHEBI:29985"/>
        <dbReference type="ChEBI" id="CHEBI:30616"/>
        <dbReference type="ChEBI" id="CHEBI:43474"/>
        <dbReference type="ChEBI" id="CHEBI:58359"/>
        <dbReference type="ChEBI" id="CHEBI:78520"/>
        <dbReference type="ChEBI" id="CHEBI:78521"/>
        <dbReference type="ChEBI" id="CHEBI:456216"/>
    </reaction>
</comment>
<dbReference type="GO" id="GO:0005739">
    <property type="term" value="C:mitochondrion"/>
    <property type="evidence" value="ECO:0007669"/>
    <property type="project" value="UniProtKB-SubCell"/>
</dbReference>
<dbReference type="NCBIfam" id="TIGR00135">
    <property type="entry name" value="gatC"/>
    <property type="match status" value="1"/>
</dbReference>
<gene>
    <name evidence="2" type="ORF">GAYE_SCF08G3072</name>
</gene>
<dbReference type="EC" id="6.3.5.-" evidence="1"/>
<comment type="subunit">
    <text evidence="1">Subunit of the heterotrimeric GatCAB amidotransferase (AdT) complex, composed of A, B and C subunits.</text>
</comment>
<accession>A0AAV9ID03</accession>
<dbReference type="Gene3D" id="1.10.20.60">
    <property type="entry name" value="Glu-tRNAGln amidotransferase C subunit, N-terminal domain"/>
    <property type="match status" value="1"/>
</dbReference>
<protein>
    <recommendedName>
        <fullName evidence="1">Glutamyl-tRNA(Gln) amidotransferase subunit C, mitochondrial</fullName>
        <shortName evidence="1">Glu-AdT subunit C</shortName>
        <ecNumber evidence="1">6.3.5.-</ecNumber>
    </recommendedName>
</protein>
<proteinExistence type="inferred from homology"/>
<keyword evidence="1" id="KW-0648">Protein biosynthesis</keyword>
<dbReference type="GO" id="GO:0006450">
    <property type="term" value="P:regulation of translational fidelity"/>
    <property type="evidence" value="ECO:0007669"/>
    <property type="project" value="InterPro"/>
</dbReference>
<evidence type="ECO:0000313" key="3">
    <source>
        <dbReference type="Proteomes" id="UP001300502"/>
    </source>
</evidence>
<keyword evidence="3" id="KW-1185">Reference proteome</keyword>
<comment type="caution">
    <text evidence="2">The sequence shown here is derived from an EMBL/GenBank/DDBJ whole genome shotgun (WGS) entry which is preliminary data.</text>
</comment>
<reference evidence="2 3" key="1">
    <citation type="submission" date="2022-07" db="EMBL/GenBank/DDBJ databases">
        <title>Genome-wide signatures of adaptation to extreme environments.</title>
        <authorList>
            <person name="Cho C.H."/>
            <person name="Yoon H.S."/>
        </authorList>
    </citation>
    <scope>NUCLEOTIDE SEQUENCE [LARGE SCALE GENOMIC DNA]</scope>
    <source>
        <strain evidence="2 3">108.79 E11</strain>
    </source>
</reference>
<dbReference type="PANTHER" id="PTHR15004">
    <property type="entry name" value="GLUTAMYL-TRNA(GLN) AMIDOTRANSFERASE SUBUNIT C, MITOCHONDRIAL"/>
    <property type="match status" value="1"/>
</dbReference>
<evidence type="ECO:0000256" key="1">
    <source>
        <dbReference type="HAMAP-Rule" id="MF_03149"/>
    </source>
</evidence>
<comment type="function">
    <text evidence="1">Allows the formation of correctly charged Gln-tRNA(Gln) through the transamidation of misacylated Glu-tRNA(Gln) in the mitochondria. The reaction takes place in the presence of glutamine and ATP through an activated gamma-phospho-Glu-tRNA(Gln).</text>
</comment>
<dbReference type="GO" id="GO:0050567">
    <property type="term" value="F:glutaminyl-tRNA synthase (glutamine-hydrolyzing) activity"/>
    <property type="evidence" value="ECO:0007669"/>
    <property type="project" value="UniProtKB-UniRule"/>
</dbReference>
<dbReference type="GO" id="GO:0030956">
    <property type="term" value="C:glutamyl-tRNA(Gln) amidotransferase complex"/>
    <property type="evidence" value="ECO:0007669"/>
    <property type="project" value="UniProtKB-UniRule"/>
</dbReference>
<keyword evidence="1" id="KW-0436">Ligase</keyword>
<dbReference type="GO" id="GO:0032543">
    <property type="term" value="P:mitochondrial translation"/>
    <property type="evidence" value="ECO:0007669"/>
    <property type="project" value="UniProtKB-UniRule"/>
</dbReference>
<dbReference type="AlphaFoldDB" id="A0AAV9ID03"/>
<dbReference type="Pfam" id="PF02686">
    <property type="entry name" value="GatC"/>
    <property type="match status" value="1"/>
</dbReference>
<dbReference type="InterPro" id="IPR003837">
    <property type="entry name" value="GatC"/>
</dbReference>
<dbReference type="Proteomes" id="UP001300502">
    <property type="component" value="Unassembled WGS sequence"/>
</dbReference>
<keyword evidence="1" id="KW-0496">Mitochondrion</keyword>